<evidence type="ECO:0000259" key="8">
    <source>
        <dbReference type="PROSITE" id="PS50928"/>
    </source>
</evidence>
<evidence type="ECO:0000256" key="1">
    <source>
        <dbReference type="ARBA" id="ARBA00004651"/>
    </source>
</evidence>
<evidence type="ECO:0000256" key="7">
    <source>
        <dbReference type="SAM" id="Phobius"/>
    </source>
</evidence>
<evidence type="ECO:0000256" key="2">
    <source>
        <dbReference type="ARBA" id="ARBA00022448"/>
    </source>
</evidence>
<feature type="transmembrane region" description="Helical" evidence="7">
    <location>
        <begin position="469"/>
        <end position="491"/>
    </location>
</feature>
<evidence type="ECO:0000256" key="5">
    <source>
        <dbReference type="ARBA" id="ARBA00022989"/>
    </source>
</evidence>
<dbReference type="EMBL" id="JBHTFQ010000001">
    <property type="protein sequence ID" value="MFC7702835.1"/>
    <property type="molecule type" value="Genomic_DNA"/>
</dbReference>
<evidence type="ECO:0000313" key="10">
    <source>
        <dbReference type="Proteomes" id="UP001596516"/>
    </source>
</evidence>
<dbReference type="SUPFAM" id="SSF161098">
    <property type="entry name" value="MetI-like"/>
    <property type="match status" value="2"/>
</dbReference>
<feature type="transmembrane region" description="Helical" evidence="7">
    <location>
        <begin position="262"/>
        <end position="285"/>
    </location>
</feature>
<keyword evidence="4 7" id="KW-0812">Transmembrane</keyword>
<keyword evidence="3" id="KW-1003">Cell membrane</keyword>
<feature type="transmembrane region" description="Helical" evidence="7">
    <location>
        <begin position="32"/>
        <end position="56"/>
    </location>
</feature>
<dbReference type="PROSITE" id="PS50928">
    <property type="entry name" value="ABC_TM1"/>
    <property type="match status" value="2"/>
</dbReference>
<feature type="domain" description="ABC transmembrane type-1" evidence="8">
    <location>
        <begin position="342"/>
        <end position="532"/>
    </location>
</feature>
<dbReference type="InterPro" id="IPR000515">
    <property type="entry name" value="MetI-like"/>
</dbReference>
<organism evidence="9 10">
    <name type="scientific">Plastorhodobacter daqingensis</name>
    <dbReference type="NCBI Taxonomy" id="1387281"/>
    <lineage>
        <taxon>Bacteria</taxon>
        <taxon>Pseudomonadati</taxon>
        <taxon>Pseudomonadota</taxon>
        <taxon>Alphaproteobacteria</taxon>
        <taxon>Rhodobacterales</taxon>
        <taxon>Paracoccaceae</taxon>
        <taxon>Plastorhodobacter</taxon>
    </lineage>
</organism>
<evidence type="ECO:0000256" key="6">
    <source>
        <dbReference type="ARBA" id="ARBA00023136"/>
    </source>
</evidence>
<accession>A0ABW2UGX9</accession>
<dbReference type="PANTHER" id="PTHR30183">
    <property type="entry name" value="MOLYBDENUM TRANSPORT SYSTEM PERMEASE PROTEIN MODB"/>
    <property type="match status" value="1"/>
</dbReference>
<comment type="caution">
    <text evidence="9">The sequence shown here is derived from an EMBL/GenBank/DDBJ whole genome shotgun (WGS) entry which is preliminary data.</text>
</comment>
<dbReference type="CDD" id="cd06261">
    <property type="entry name" value="TM_PBP2"/>
    <property type="match status" value="2"/>
</dbReference>
<dbReference type="PANTHER" id="PTHR30183:SF9">
    <property type="entry name" value="THIAMINE TRANSPORT SYSTEM PERMEASE PROTEIN THIP"/>
    <property type="match status" value="1"/>
</dbReference>
<feature type="transmembrane region" description="Helical" evidence="7">
    <location>
        <begin position="511"/>
        <end position="532"/>
    </location>
</feature>
<feature type="transmembrane region" description="Helical" evidence="7">
    <location>
        <begin position="210"/>
        <end position="232"/>
    </location>
</feature>
<protein>
    <submittedName>
        <fullName evidence="9">Thiamine/thiamine pyrophosphate ABC transporter permease ThiP</fullName>
    </submittedName>
</protein>
<feature type="transmembrane region" description="Helical" evidence="7">
    <location>
        <begin position="410"/>
        <end position="432"/>
    </location>
</feature>
<evidence type="ECO:0000256" key="3">
    <source>
        <dbReference type="ARBA" id="ARBA00022475"/>
    </source>
</evidence>
<feature type="transmembrane region" description="Helical" evidence="7">
    <location>
        <begin position="106"/>
        <end position="131"/>
    </location>
</feature>
<dbReference type="Proteomes" id="UP001596516">
    <property type="component" value="Unassembled WGS sequence"/>
</dbReference>
<gene>
    <name evidence="9" type="ORF">ACFQXB_01345</name>
</gene>
<feature type="transmembrane region" description="Helical" evidence="7">
    <location>
        <begin position="380"/>
        <end position="404"/>
    </location>
</feature>
<comment type="subcellular location">
    <subcellularLocation>
        <location evidence="1">Cell membrane</location>
        <topology evidence="1">Multi-pass membrane protein</topology>
    </subcellularLocation>
</comment>
<feature type="transmembrane region" description="Helical" evidence="7">
    <location>
        <begin position="306"/>
        <end position="326"/>
    </location>
</feature>
<sequence length="542" mass="56388">MAERTQPLAASCARAPKGWAGSDIAGAGLAGAVWPGAGVATFLVLLTLGAVVAVALRAGSGGALAASDWAAVRFTLGQALVSALLSVALAVPLARALARRRFFGRGLVITLLGAPFLLPTLVAVLGLLAVFGRNGLVNSWLAMLGLGPVQIYGPQGVVLAHVFFNLPLATRLILQGWLAIPSERFRLAASLGFAPGDLFRRLEWPMLREVLPGCLLVIFLICLTSFAVALTLGGGPRATTIELAIYQAFRFDFDLGRAARLAALQFLICAAAAVVALWVTTPAAIGGGLDRTVQRWDAGRLWPWDALIIAAAMLFLMLPLGTVVAAGLPQLLSLPEVVWRAAGRSVLVALASTALCLAMGLVLALAILQVRRGAGVLLDTAGMLSLAASPLVIGTGLFLIAYPLVDPSRLALPVTALVNAAMALPFALRALLPALRQAERDFGRLATSLDMTGITRLRLVLLPRIRRPLGFAGGLAAALSIGDLGVIVLFAETGSATLPMQLQRLMGAYRMADAAGAALLLLVLSLAAFWILDRSGRANAAT</sequence>
<feature type="transmembrane region" description="Helical" evidence="7">
    <location>
        <begin position="346"/>
        <end position="368"/>
    </location>
</feature>
<reference evidence="10" key="1">
    <citation type="journal article" date="2019" name="Int. J. Syst. Evol. Microbiol.">
        <title>The Global Catalogue of Microorganisms (GCM) 10K type strain sequencing project: providing services to taxonomists for standard genome sequencing and annotation.</title>
        <authorList>
            <consortium name="The Broad Institute Genomics Platform"/>
            <consortium name="The Broad Institute Genome Sequencing Center for Infectious Disease"/>
            <person name="Wu L."/>
            <person name="Ma J."/>
        </authorList>
    </citation>
    <scope>NUCLEOTIDE SEQUENCE [LARGE SCALE GENOMIC DNA]</scope>
    <source>
        <strain evidence="10">CGMCC 1.12750</strain>
    </source>
</reference>
<keyword evidence="10" id="KW-1185">Reference proteome</keyword>
<dbReference type="Gene3D" id="1.10.3720.10">
    <property type="entry name" value="MetI-like"/>
    <property type="match status" value="2"/>
</dbReference>
<keyword evidence="2" id="KW-0813">Transport</keyword>
<feature type="domain" description="ABC transmembrane type-1" evidence="8">
    <location>
        <begin position="72"/>
        <end position="276"/>
    </location>
</feature>
<feature type="transmembrane region" description="Helical" evidence="7">
    <location>
        <begin position="76"/>
        <end position="94"/>
    </location>
</feature>
<keyword evidence="6 7" id="KW-0472">Membrane</keyword>
<keyword evidence="5 7" id="KW-1133">Transmembrane helix</keyword>
<dbReference type="InterPro" id="IPR035906">
    <property type="entry name" value="MetI-like_sf"/>
</dbReference>
<name>A0ABW2UGX9_9RHOB</name>
<feature type="transmembrane region" description="Helical" evidence="7">
    <location>
        <begin position="151"/>
        <end position="174"/>
    </location>
</feature>
<evidence type="ECO:0000313" key="9">
    <source>
        <dbReference type="EMBL" id="MFC7702835.1"/>
    </source>
</evidence>
<evidence type="ECO:0000256" key="4">
    <source>
        <dbReference type="ARBA" id="ARBA00022692"/>
    </source>
</evidence>
<proteinExistence type="predicted"/>
<dbReference type="RefSeq" id="WP_377397947.1">
    <property type="nucleotide sequence ID" value="NZ_JBHTFQ010000001.1"/>
</dbReference>